<evidence type="ECO:0000313" key="10">
    <source>
        <dbReference type="EMBL" id="MWV70600.1"/>
    </source>
</evidence>
<comment type="subcellular location">
    <subcellularLocation>
        <location evidence="6">Cytoplasm</location>
    </subcellularLocation>
</comment>
<dbReference type="NCBIfam" id="TIGR02937">
    <property type="entry name" value="sigma70-ECF"/>
    <property type="match status" value="1"/>
</dbReference>
<dbReference type="FunFam" id="1.10.601.10:FF:000001">
    <property type="entry name" value="RNA polymerase sigma factor SigA"/>
    <property type="match status" value="1"/>
</dbReference>
<evidence type="ECO:0000313" key="12">
    <source>
        <dbReference type="Proteomes" id="UP000029714"/>
    </source>
</evidence>
<dbReference type="PROSITE" id="PS00715">
    <property type="entry name" value="SIGMA70_1"/>
    <property type="match status" value="1"/>
</dbReference>
<dbReference type="STRING" id="1548018.LS64_07335"/>
<dbReference type="HAMAP" id="MF_00963">
    <property type="entry name" value="Sigma70_RpoD_SigA"/>
    <property type="match status" value="1"/>
</dbReference>
<dbReference type="PANTHER" id="PTHR30603">
    <property type="entry name" value="RNA POLYMERASE SIGMA FACTOR RPO"/>
    <property type="match status" value="1"/>
</dbReference>
<dbReference type="Proteomes" id="UP000029714">
    <property type="component" value="Unassembled WGS sequence"/>
</dbReference>
<dbReference type="InterPro" id="IPR009042">
    <property type="entry name" value="RNA_pol_sigma70_r1_2"/>
</dbReference>
<dbReference type="InterPro" id="IPR014284">
    <property type="entry name" value="RNA_pol_sigma-70_dom"/>
</dbReference>
<keyword evidence="12" id="KW-1185">Reference proteome</keyword>
<dbReference type="InterPro" id="IPR050239">
    <property type="entry name" value="Sigma-70_RNA_pol_init_factors"/>
</dbReference>
<dbReference type="EMBL" id="QBIU01000002">
    <property type="protein sequence ID" value="MWV70600.1"/>
    <property type="molecule type" value="Genomic_DNA"/>
</dbReference>
<feature type="region of interest" description="Sigma-70 factor domain-2" evidence="6">
    <location>
        <begin position="469"/>
        <end position="539"/>
    </location>
</feature>
<dbReference type="OrthoDB" id="9809557at2"/>
<feature type="DNA-binding region" description="H-T-H motif" evidence="6">
    <location>
        <begin position="664"/>
        <end position="683"/>
    </location>
</feature>
<dbReference type="SUPFAM" id="SSF88659">
    <property type="entry name" value="Sigma3 and sigma4 domains of RNA polymerase sigma factors"/>
    <property type="match status" value="2"/>
</dbReference>
<dbReference type="InterPro" id="IPR007624">
    <property type="entry name" value="RNA_pol_sigma70_r3"/>
</dbReference>
<dbReference type="Proteomes" id="UP000477070">
    <property type="component" value="Unassembled WGS sequence"/>
</dbReference>
<dbReference type="Pfam" id="PF00140">
    <property type="entry name" value="Sigma70_r1_2"/>
    <property type="match status" value="1"/>
</dbReference>
<dbReference type="PANTHER" id="PTHR30603:SF60">
    <property type="entry name" value="RNA POLYMERASE SIGMA FACTOR RPOD"/>
    <property type="match status" value="1"/>
</dbReference>
<feature type="region of interest" description="Disordered" evidence="7">
    <location>
        <begin position="1"/>
        <end position="66"/>
    </location>
</feature>
<dbReference type="InterPro" id="IPR000943">
    <property type="entry name" value="RNA_pol_sigma70"/>
</dbReference>
<keyword evidence="3 6" id="KW-0731">Sigma factor</keyword>
<gene>
    <name evidence="11" type="primary">rpoD</name>
    <name evidence="6" type="synonym">sigA</name>
    <name evidence="10" type="ORF">DCO61_11565</name>
    <name evidence="11" type="ORF">LS64_004335</name>
</gene>
<sequence>MESKTKDSKTTKAKETTKARPKSTKPKYSVKGPTNKKPQKVTESKTSQSTKDSKSATKKEVTKKEVAKKEILKEPKNAMERIEYLFKTTKDECISYEILAQAIDEEPTMAMVNKIKSLCKSQKKRLISSSEMAKNLNEKDKKEAEIEKQKNIEEYLSEDFDFQREKELLEWSRSDSPVRMYLREMGQIPLLNKEDEVIISKDMERGEDIIIDAICSVPYLIDFIYDYKDALINRERRVKELFKSFEGDKDDDESVDEIDIEVEFEEDTDSEDSKPKSKKNTKADEVRIEKVLESFQALYDAKEDWLRMIEKDLEDEKKGVKRDENEELLHTLMLAHKKNILKQRLLFLGPTSKLINELTKAMENTLNLKGKDSFERELKRLEYRLNLFNDTLMQNHKDMLKRITKMTREEIIAEVPENTMVSTYVEIQRLFKTREASKKGFNIEPEKLKEILEQIKRGKTISDEAKTKMSRSNLRLVVSIAKRYTNRGLPFLDLIQEGNIGLMKAVDKFEYRKDYKFSTYATWWIKQAISRAIADQARTIRIPIHMIDTINKIKNLMRKHAQEKGEELDVESIAKQVGLSVDKVKNVIKITKEPISLEAPIGNDDDGKFGDFVEDKDSMSSMDAMLKEDLRHQIDGVLDQLNEREKAVIKMRFGLLDDESDRTLEEIGKALNVTRERVRQIESSAIKKLKHPRIGRQLRQYLGG</sequence>
<dbReference type="GO" id="GO:0005737">
    <property type="term" value="C:cytoplasm"/>
    <property type="evidence" value="ECO:0007669"/>
    <property type="project" value="UniProtKB-SubCell"/>
</dbReference>
<reference evidence="11" key="3">
    <citation type="submission" date="2018-04" db="EMBL/GenBank/DDBJ databases">
        <authorList>
            <person name="Sheh A."/>
            <person name="Shen Z."/>
            <person name="Mannion A.J."/>
            <person name="Fox J.G."/>
        </authorList>
    </citation>
    <scope>NUCLEOTIDE SEQUENCE</scope>
    <source>
        <strain evidence="11">MIT 97-6194</strain>
    </source>
</reference>
<keyword evidence="4 6" id="KW-0238">DNA-binding</keyword>
<evidence type="ECO:0000256" key="6">
    <source>
        <dbReference type="HAMAP-Rule" id="MF_00963"/>
    </source>
</evidence>
<dbReference type="PROSITE" id="PS00716">
    <property type="entry name" value="SIGMA70_2"/>
    <property type="match status" value="1"/>
</dbReference>
<reference evidence="10 13" key="4">
    <citation type="submission" date="2019-12" db="EMBL/GenBank/DDBJ databases">
        <title>Multi-Generational Helicobacter saguini Isolates.</title>
        <authorList>
            <person name="Mannion A."/>
            <person name="Shen Z."/>
            <person name="Fox J.G."/>
        </authorList>
    </citation>
    <scope>NUCLEOTIDE SEQUENCE [LARGE SCALE GENOMIC DNA]</scope>
    <source>
        <strain evidence="10">16-048</strain>
        <strain evidence="13">16-048 (F4)</strain>
    </source>
</reference>
<dbReference type="InterPro" id="IPR013324">
    <property type="entry name" value="RNA_pol_sigma_r3/r4-like"/>
</dbReference>
<dbReference type="InterPro" id="IPR036388">
    <property type="entry name" value="WH-like_DNA-bd_sf"/>
</dbReference>
<evidence type="ECO:0000313" key="11">
    <source>
        <dbReference type="EMBL" id="TLD94831.1"/>
    </source>
</evidence>
<proteinExistence type="inferred from homology"/>
<comment type="caution">
    <text evidence="11">The sequence shown here is derived from an EMBL/GenBank/DDBJ whole genome shotgun (WGS) entry which is preliminary data.</text>
</comment>
<evidence type="ECO:0000256" key="1">
    <source>
        <dbReference type="ARBA" id="ARBA00022490"/>
    </source>
</evidence>
<evidence type="ECO:0000259" key="8">
    <source>
        <dbReference type="PROSITE" id="PS00715"/>
    </source>
</evidence>
<protein>
    <recommendedName>
        <fullName evidence="6">RNA polymerase sigma factor SigA</fullName>
    </recommendedName>
</protein>
<dbReference type="InterPro" id="IPR012760">
    <property type="entry name" value="RNA_pol_sigma_RpoD_C"/>
</dbReference>
<reference evidence="11 12" key="1">
    <citation type="journal article" date="2014" name="Genome Announc.">
        <title>Draft genome sequences of eight enterohepatic helicobacter species isolated from both laboratory and wild rodents.</title>
        <authorList>
            <person name="Sheh A."/>
            <person name="Shen Z."/>
            <person name="Fox J.G."/>
        </authorList>
    </citation>
    <scope>NUCLEOTIDE SEQUENCE [LARGE SCALE GENOMIC DNA]</scope>
    <source>
        <strain evidence="11 12">MIT 97-6194</strain>
    </source>
</reference>
<organism evidence="11 12">
    <name type="scientific">Helicobacter saguini</name>
    <dbReference type="NCBI Taxonomy" id="1548018"/>
    <lineage>
        <taxon>Bacteria</taxon>
        <taxon>Pseudomonadati</taxon>
        <taxon>Campylobacterota</taxon>
        <taxon>Epsilonproteobacteria</taxon>
        <taxon>Campylobacterales</taxon>
        <taxon>Helicobacteraceae</taxon>
        <taxon>Helicobacter</taxon>
    </lineage>
</organism>
<dbReference type="EMBL" id="JRMP02000005">
    <property type="protein sequence ID" value="TLD94831.1"/>
    <property type="molecule type" value="Genomic_DNA"/>
</dbReference>
<dbReference type="CDD" id="cd06171">
    <property type="entry name" value="Sigma70_r4"/>
    <property type="match status" value="1"/>
</dbReference>
<evidence type="ECO:0000256" key="2">
    <source>
        <dbReference type="ARBA" id="ARBA00023015"/>
    </source>
</evidence>
<comment type="similarity">
    <text evidence="6">Belongs to the sigma-70 factor family. RpoD/SigA subfamily.</text>
</comment>
<evidence type="ECO:0000256" key="4">
    <source>
        <dbReference type="ARBA" id="ARBA00023125"/>
    </source>
</evidence>
<comment type="function">
    <text evidence="6">Sigma factors are initiation factors that promote the attachment of RNA polymerase to specific initiation sites and are then released. This sigma factor is the primary sigma factor during exponential growth.</text>
</comment>
<dbReference type="Gene3D" id="1.10.601.10">
    <property type="entry name" value="RNA Polymerase Primary Sigma Factor"/>
    <property type="match status" value="1"/>
</dbReference>
<feature type="short sequence motif" description="Interaction with polymerase core subunit RpoC" evidence="6">
    <location>
        <begin position="493"/>
        <end position="496"/>
    </location>
</feature>
<keyword evidence="5 6" id="KW-0804">Transcription</keyword>
<keyword evidence="2 6" id="KW-0805">Transcription regulation</keyword>
<dbReference type="GO" id="GO:0003677">
    <property type="term" value="F:DNA binding"/>
    <property type="evidence" value="ECO:0007669"/>
    <property type="project" value="UniProtKB-UniRule"/>
</dbReference>
<keyword evidence="1 6" id="KW-0963">Cytoplasm</keyword>
<dbReference type="NCBIfam" id="TIGR02393">
    <property type="entry name" value="RpoD_Cterm"/>
    <property type="match status" value="1"/>
</dbReference>
<dbReference type="NCBIfam" id="NF004208">
    <property type="entry name" value="PRK05658.1"/>
    <property type="match status" value="1"/>
</dbReference>
<feature type="compositionally biased region" description="Basic and acidic residues" evidence="7">
    <location>
        <begin position="51"/>
        <end position="66"/>
    </location>
</feature>
<evidence type="ECO:0000259" key="9">
    <source>
        <dbReference type="PROSITE" id="PS00716"/>
    </source>
</evidence>
<accession>A0A347W7D4</accession>
<dbReference type="InterPro" id="IPR013325">
    <property type="entry name" value="RNA_pol_sigma_r2"/>
</dbReference>
<dbReference type="AlphaFoldDB" id="A0A347W7D4"/>
<dbReference type="Pfam" id="PF04545">
    <property type="entry name" value="Sigma70_r4"/>
    <property type="match status" value="1"/>
</dbReference>
<dbReference type="GO" id="GO:0016987">
    <property type="term" value="F:sigma factor activity"/>
    <property type="evidence" value="ECO:0007669"/>
    <property type="project" value="UniProtKB-UniRule"/>
</dbReference>
<feature type="domain" description="RNA polymerase sigma-70" evidence="9">
    <location>
        <begin position="663"/>
        <end position="689"/>
    </location>
</feature>
<evidence type="ECO:0000256" key="7">
    <source>
        <dbReference type="SAM" id="MobiDB-lite"/>
    </source>
</evidence>
<evidence type="ECO:0000256" key="3">
    <source>
        <dbReference type="ARBA" id="ARBA00023082"/>
    </source>
</evidence>
<dbReference type="Gene3D" id="1.10.10.10">
    <property type="entry name" value="Winged helix-like DNA-binding domain superfamily/Winged helix DNA-binding domain"/>
    <property type="match status" value="2"/>
</dbReference>
<dbReference type="Pfam" id="PF04539">
    <property type="entry name" value="Sigma70_r3"/>
    <property type="match status" value="1"/>
</dbReference>
<feature type="compositionally biased region" description="Basic and acidic residues" evidence="7">
    <location>
        <begin position="1"/>
        <end position="18"/>
    </location>
</feature>
<feature type="domain" description="RNA polymerase sigma-70" evidence="8">
    <location>
        <begin position="493"/>
        <end position="506"/>
    </location>
</feature>
<dbReference type="InterPro" id="IPR007627">
    <property type="entry name" value="RNA_pol_sigma70_r2"/>
</dbReference>
<evidence type="ECO:0000256" key="5">
    <source>
        <dbReference type="ARBA" id="ARBA00023163"/>
    </source>
</evidence>
<dbReference type="Pfam" id="PF04542">
    <property type="entry name" value="Sigma70_r2"/>
    <property type="match status" value="1"/>
</dbReference>
<evidence type="ECO:0000313" key="13">
    <source>
        <dbReference type="Proteomes" id="UP000477070"/>
    </source>
</evidence>
<comment type="caution">
    <text evidence="6">Lacks conserved residue(s) required for the propagation of feature annotation.</text>
</comment>
<dbReference type="InterPro" id="IPR028630">
    <property type="entry name" value="Sigma70_RpoD"/>
</dbReference>
<reference evidence="11 12" key="2">
    <citation type="journal article" date="2016" name="Infect. Immun.">
        <title>Helicobacter saguini, a Novel Helicobacter Isolated from Cotton-Top Tamarins with Ulcerative Colitis, Has Proinflammatory Properties and Induces Typhlocolitis and Dysplasia in Gnotobiotic IL-10-/- Mice.</title>
        <authorList>
            <person name="Shen Z."/>
            <person name="Mannion A."/>
            <person name="Whary M.T."/>
            <person name="Muthupalani S."/>
            <person name="Sheh A."/>
            <person name="Feng Y."/>
            <person name="Gong G."/>
            <person name="Vandamme P."/>
            <person name="Holcombe H.R."/>
            <person name="Paster B.J."/>
            <person name="Fox J.G."/>
        </authorList>
    </citation>
    <scope>NUCLEOTIDE SEQUENCE [LARGE SCALE GENOMIC DNA]</scope>
    <source>
        <strain evidence="11 12">MIT 97-6194</strain>
    </source>
</reference>
<dbReference type="PRINTS" id="PR00046">
    <property type="entry name" value="SIGMA70FCT"/>
</dbReference>
<comment type="subunit">
    <text evidence="6">Interacts transiently with the RNA polymerase catalytic core.</text>
</comment>
<dbReference type="InterPro" id="IPR007630">
    <property type="entry name" value="RNA_pol_sigma70_r4"/>
</dbReference>
<dbReference type="SUPFAM" id="SSF88946">
    <property type="entry name" value="Sigma2 domain of RNA polymerase sigma factors"/>
    <property type="match status" value="1"/>
</dbReference>
<dbReference type="GO" id="GO:0006352">
    <property type="term" value="P:DNA-templated transcription initiation"/>
    <property type="evidence" value="ECO:0007669"/>
    <property type="project" value="UniProtKB-UniRule"/>
</dbReference>
<feature type="region of interest" description="Sigma-70 factor domain-3" evidence="6">
    <location>
        <begin position="548"/>
        <end position="624"/>
    </location>
</feature>
<name>A0A347W7D4_9HELI</name>